<evidence type="ECO:0000259" key="2">
    <source>
        <dbReference type="Pfam" id="PF13193"/>
    </source>
</evidence>
<dbReference type="Proteomes" id="UP000759103">
    <property type="component" value="Unassembled WGS sequence"/>
</dbReference>
<dbReference type="Gene3D" id="2.30.38.10">
    <property type="entry name" value="Luciferase, Domain 3"/>
    <property type="match status" value="1"/>
</dbReference>
<dbReference type="PANTHER" id="PTHR43767:SF1">
    <property type="entry name" value="NONRIBOSOMAL PEPTIDE SYNTHASE PES1 (EUROFUNG)-RELATED"/>
    <property type="match status" value="1"/>
</dbReference>
<dbReference type="InterPro" id="IPR025110">
    <property type="entry name" value="AMP-bd_C"/>
</dbReference>
<dbReference type="PANTHER" id="PTHR43767">
    <property type="entry name" value="LONG-CHAIN-FATTY-ACID--COA LIGASE"/>
    <property type="match status" value="1"/>
</dbReference>
<feature type="domain" description="AMP-dependent synthetase/ligase" evidence="1">
    <location>
        <begin position="58"/>
        <end position="436"/>
    </location>
</feature>
<proteinExistence type="predicted"/>
<organism evidence="3 4">
    <name type="scientific">Sphingomonas citri</name>
    <dbReference type="NCBI Taxonomy" id="2862499"/>
    <lineage>
        <taxon>Bacteria</taxon>
        <taxon>Pseudomonadati</taxon>
        <taxon>Pseudomonadota</taxon>
        <taxon>Alphaproteobacteria</taxon>
        <taxon>Sphingomonadales</taxon>
        <taxon>Sphingomonadaceae</taxon>
        <taxon>Sphingomonas</taxon>
    </lineage>
</organism>
<evidence type="ECO:0000259" key="1">
    <source>
        <dbReference type="Pfam" id="PF00501"/>
    </source>
</evidence>
<protein>
    <submittedName>
        <fullName evidence="3">AMP-binding protein</fullName>
    </submittedName>
</protein>
<dbReference type="InterPro" id="IPR020845">
    <property type="entry name" value="AMP-binding_CS"/>
</dbReference>
<reference evidence="3 4" key="1">
    <citation type="submission" date="2021-07" db="EMBL/GenBank/DDBJ databases">
        <title>Sphingomonas sp.</title>
        <authorList>
            <person name="Feng G."/>
            <person name="Li J."/>
            <person name="Pan M."/>
        </authorList>
    </citation>
    <scope>NUCLEOTIDE SEQUENCE [LARGE SCALE GENOMIC DNA]</scope>
    <source>
        <strain evidence="3 4">RRHST34</strain>
    </source>
</reference>
<dbReference type="EMBL" id="JAHXZN010000001">
    <property type="protein sequence ID" value="MBW6529806.1"/>
    <property type="molecule type" value="Genomic_DNA"/>
</dbReference>
<dbReference type="InterPro" id="IPR045851">
    <property type="entry name" value="AMP-bd_C_sf"/>
</dbReference>
<gene>
    <name evidence="3" type="ORF">KZ820_03585</name>
</gene>
<dbReference type="Gene3D" id="3.30.300.30">
    <property type="match status" value="1"/>
</dbReference>
<dbReference type="Gene3D" id="3.40.50.980">
    <property type="match status" value="2"/>
</dbReference>
<dbReference type="Pfam" id="PF13193">
    <property type="entry name" value="AMP-binding_C"/>
    <property type="match status" value="1"/>
</dbReference>
<evidence type="ECO:0000313" key="4">
    <source>
        <dbReference type="Proteomes" id="UP000759103"/>
    </source>
</evidence>
<dbReference type="InterPro" id="IPR000873">
    <property type="entry name" value="AMP-dep_synth/lig_dom"/>
</dbReference>
<dbReference type="InterPro" id="IPR050237">
    <property type="entry name" value="ATP-dep_AMP-bd_enzyme"/>
</dbReference>
<name>A0ABS7BJL8_9SPHN</name>
<sequence>MAMEDGQGAGWPARSHDEVRALLTAPGSAFEMETVTIRGVPTRTWKHAPPTLRALLEASRGHGERLMTIHEDERVSYAAHARAVAALAAELVSRGVRAGDRVAIAMRNLPDYPVALFAITALGAVAVPLNAWWSGEEMRYALDDSGARMLIVDAERHERLIPLYGLLRHLGDVLVTRATGTLGRPATALEALIGPPAQWGSLPERPLPPVALAPDDPAVIFYTSGTTGRPKGALGTHRNLTTNIMSSAYAAARNALRRGEAPPPSTPRVLLTVIPLFHVTACSAALMGAVASGSTSIFMRRWDAVGAMELIERERVAVTGGVPTIAWQLLDHPERARFDLSSLESIAYGGAPAAPELAKRLRAEFGVWPQNGWGMTETMATVTSLAAEDYLARPESAGLPVAVADVIITDDEGVSLPVGTAGEVRARGPMVVAGYWNRPEATAETFVEGWVRTGDVGRLDAEGFLYILDRAKDVVIRGGENIYSIEVENVLQAHPAVSECAVIGTPHRVLGEEPVAVVRLIPGAAAGETELQCWVRERLAAFKVPAAIRFTAEPLPRNANGKILKRELKGLFRERFAA</sequence>
<keyword evidence="4" id="KW-1185">Reference proteome</keyword>
<feature type="domain" description="AMP-binding enzyme C-terminal" evidence="2">
    <location>
        <begin position="486"/>
        <end position="562"/>
    </location>
</feature>
<comment type="caution">
    <text evidence="3">The sequence shown here is derived from an EMBL/GenBank/DDBJ whole genome shotgun (WGS) entry which is preliminary data.</text>
</comment>
<dbReference type="PROSITE" id="PS00455">
    <property type="entry name" value="AMP_BINDING"/>
    <property type="match status" value="1"/>
</dbReference>
<dbReference type="Pfam" id="PF00501">
    <property type="entry name" value="AMP-binding"/>
    <property type="match status" value="1"/>
</dbReference>
<dbReference type="SUPFAM" id="SSF56801">
    <property type="entry name" value="Acetyl-CoA synthetase-like"/>
    <property type="match status" value="1"/>
</dbReference>
<accession>A0ABS7BJL8</accession>
<evidence type="ECO:0000313" key="3">
    <source>
        <dbReference type="EMBL" id="MBW6529806.1"/>
    </source>
</evidence>